<dbReference type="GO" id="GO:0005886">
    <property type="term" value="C:plasma membrane"/>
    <property type="evidence" value="ECO:0007669"/>
    <property type="project" value="UniProtKB-SubCell"/>
</dbReference>
<dbReference type="AlphaFoldDB" id="A0A4V1LGW5"/>
<evidence type="ECO:0000256" key="3">
    <source>
        <dbReference type="ARBA" id="ARBA00022692"/>
    </source>
</evidence>
<gene>
    <name evidence="8" type="ORF">DS745_01860</name>
</gene>
<comment type="subcellular location">
    <subcellularLocation>
        <location evidence="1 6">Cell membrane</location>
        <topology evidence="1 6">Multi-pass membrane protein</topology>
    </subcellularLocation>
</comment>
<dbReference type="InterPro" id="IPR015414">
    <property type="entry name" value="TMEM64"/>
</dbReference>
<feature type="transmembrane region" description="Helical" evidence="6">
    <location>
        <begin position="6"/>
        <end position="28"/>
    </location>
</feature>
<reference evidence="8 9" key="1">
    <citation type="journal article" date="2019" name="Int. J. Syst. Evol. Microbiol.">
        <title>Anaerobacillus alkaliphilus sp. nov., a novel alkaliphilic and moderately halophilic bacterium.</title>
        <authorList>
            <person name="Borsodi A.K."/>
            <person name="Aszalos J.M."/>
            <person name="Bihari P."/>
            <person name="Nagy I."/>
            <person name="Schumann P."/>
            <person name="Sproer C."/>
            <person name="Kovacs A.L."/>
            <person name="Boka K."/>
            <person name="Dobosy P."/>
            <person name="Ovari M."/>
            <person name="Szili-Kovacs T."/>
            <person name="Toth E."/>
        </authorList>
    </citation>
    <scope>NUCLEOTIDE SEQUENCE [LARGE SCALE GENOMIC DNA]</scope>
    <source>
        <strain evidence="8 9">B16-10</strain>
    </source>
</reference>
<comment type="caution">
    <text evidence="6">Lacks conserved residue(s) required for the propagation of feature annotation.</text>
</comment>
<evidence type="ECO:0000256" key="2">
    <source>
        <dbReference type="ARBA" id="ARBA00022475"/>
    </source>
</evidence>
<accession>A0A4V1LGW5</accession>
<keyword evidence="9" id="KW-1185">Reference proteome</keyword>
<dbReference type="PANTHER" id="PTHR12677:SF55">
    <property type="entry name" value="UNDECAPRENYL PHOSPHATE TRANSPORTER SAOUHSC_00901-RELATED"/>
    <property type="match status" value="1"/>
</dbReference>
<evidence type="ECO:0000256" key="6">
    <source>
        <dbReference type="RuleBase" id="RU366058"/>
    </source>
</evidence>
<evidence type="ECO:0000313" key="8">
    <source>
        <dbReference type="EMBL" id="RXJ04155.1"/>
    </source>
</evidence>
<keyword evidence="4 6" id="KW-1133">Transmembrane helix</keyword>
<dbReference type="Pfam" id="PF09335">
    <property type="entry name" value="VTT_dom"/>
    <property type="match status" value="1"/>
</dbReference>
<evidence type="ECO:0000313" key="9">
    <source>
        <dbReference type="Proteomes" id="UP000290649"/>
    </source>
</evidence>
<dbReference type="Proteomes" id="UP000290649">
    <property type="component" value="Unassembled WGS sequence"/>
</dbReference>
<evidence type="ECO:0000256" key="1">
    <source>
        <dbReference type="ARBA" id="ARBA00004651"/>
    </source>
</evidence>
<protein>
    <recommendedName>
        <fullName evidence="6">TVP38/TMEM64 family membrane protein</fullName>
    </recommendedName>
</protein>
<proteinExistence type="inferred from homology"/>
<keyword evidence="5 6" id="KW-0472">Membrane</keyword>
<keyword evidence="2 6" id="KW-1003">Cell membrane</keyword>
<feature type="domain" description="VTT" evidence="7">
    <location>
        <begin position="15"/>
        <end position="121"/>
    </location>
</feature>
<name>A0A4V1LGW5_9BACI</name>
<dbReference type="PANTHER" id="PTHR12677">
    <property type="entry name" value="GOLGI APPARATUS MEMBRANE PROTEIN TVP38-RELATED"/>
    <property type="match status" value="1"/>
</dbReference>
<evidence type="ECO:0000259" key="7">
    <source>
        <dbReference type="Pfam" id="PF09335"/>
    </source>
</evidence>
<feature type="transmembrane region" description="Helical" evidence="6">
    <location>
        <begin position="133"/>
        <end position="149"/>
    </location>
</feature>
<evidence type="ECO:0000256" key="5">
    <source>
        <dbReference type="ARBA" id="ARBA00023136"/>
    </source>
</evidence>
<keyword evidence="3 6" id="KW-0812">Transmembrane</keyword>
<comment type="caution">
    <text evidence="8">The sequence shown here is derived from an EMBL/GenBank/DDBJ whole genome shotgun (WGS) entry which is preliminary data.</text>
</comment>
<dbReference type="OrthoDB" id="9812980at2"/>
<dbReference type="EMBL" id="QOUX01000001">
    <property type="protein sequence ID" value="RXJ04155.1"/>
    <property type="molecule type" value="Genomic_DNA"/>
</dbReference>
<organism evidence="8 9">
    <name type="scientific">Anaerobacillus alkaliphilus</name>
    <dbReference type="NCBI Taxonomy" id="1548597"/>
    <lineage>
        <taxon>Bacteria</taxon>
        <taxon>Bacillati</taxon>
        <taxon>Bacillota</taxon>
        <taxon>Bacilli</taxon>
        <taxon>Bacillales</taxon>
        <taxon>Bacillaceae</taxon>
        <taxon>Anaerobacillus</taxon>
    </lineage>
</organism>
<feature type="transmembrane region" description="Helical" evidence="6">
    <location>
        <begin position="35"/>
        <end position="53"/>
    </location>
</feature>
<dbReference type="InterPro" id="IPR032816">
    <property type="entry name" value="VTT_dom"/>
</dbReference>
<feature type="transmembrane region" description="Helical" evidence="6">
    <location>
        <begin position="105"/>
        <end position="127"/>
    </location>
</feature>
<evidence type="ECO:0000256" key="4">
    <source>
        <dbReference type="ARBA" id="ARBA00022989"/>
    </source>
</evidence>
<comment type="similarity">
    <text evidence="6">Belongs to the TVP38/TMEM64 family.</text>
</comment>
<sequence length="165" mass="18486">MLMMVQNIISFIPLILILTINVLSYGFFYGLLWSWGSSIVAASLVFIVVRYVFKSNLLNKVSVTLKGKVEQNGFTYVLLARIFPFFPTSLVNIGCGVTTIKYKDFLLATGLGNLVYFFVLSAVPFGILKGDPTFLLVILIAVIITFLMIRKFRRKSPTTVKNLAE</sequence>